<dbReference type="PROSITE" id="PS50076">
    <property type="entry name" value="DNAJ_2"/>
    <property type="match status" value="1"/>
</dbReference>
<keyword evidence="4" id="KW-1185">Reference proteome</keyword>
<dbReference type="PANTHER" id="PTHR44873:SF1">
    <property type="entry name" value="DNAJ HOMOLOG SUBFAMILY C MEMBER 30, MITOCHONDRIAL"/>
    <property type="match status" value="1"/>
</dbReference>
<gene>
    <name evidence="3" type="ORF">DEBURN_LOCUS9300</name>
</gene>
<dbReference type="SMART" id="SM00271">
    <property type="entry name" value="DnaJ"/>
    <property type="match status" value="1"/>
</dbReference>
<dbReference type="CDD" id="cd06257">
    <property type="entry name" value="DnaJ"/>
    <property type="match status" value="1"/>
</dbReference>
<evidence type="ECO:0000259" key="2">
    <source>
        <dbReference type="PROSITE" id="PS50076"/>
    </source>
</evidence>
<accession>A0A9N9CBU8</accession>
<comment type="caution">
    <text evidence="3">The sequence shown here is derived from an EMBL/GenBank/DDBJ whole genome shotgun (WGS) entry which is preliminary data.</text>
</comment>
<feature type="compositionally biased region" description="Basic residues" evidence="1">
    <location>
        <begin position="132"/>
        <end position="156"/>
    </location>
</feature>
<dbReference type="InterPro" id="IPR001623">
    <property type="entry name" value="DnaJ_domain"/>
</dbReference>
<dbReference type="InterPro" id="IPR036869">
    <property type="entry name" value="J_dom_sf"/>
</dbReference>
<dbReference type="Gene3D" id="1.10.287.110">
    <property type="entry name" value="DnaJ domain"/>
    <property type="match status" value="1"/>
</dbReference>
<protein>
    <submittedName>
        <fullName evidence="3">10375_t:CDS:1</fullName>
    </submittedName>
</protein>
<dbReference type="Proteomes" id="UP000789706">
    <property type="component" value="Unassembled WGS sequence"/>
</dbReference>
<evidence type="ECO:0000256" key="1">
    <source>
        <dbReference type="SAM" id="MobiDB-lite"/>
    </source>
</evidence>
<feature type="domain" description="J" evidence="2">
    <location>
        <begin position="50"/>
        <end position="115"/>
    </location>
</feature>
<dbReference type="SUPFAM" id="SSF46565">
    <property type="entry name" value="Chaperone J-domain"/>
    <property type="match status" value="1"/>
</dbReference>
<evidence type="ECO:0000313" key="4">
    <source>
        <dbReference type="Proteomes" id="UP000789706"/>
    </source>
</evidence>
<name>A0A9N9CBU8_9GLOM</name>
<organism evidence="3 4">
    <name type="scientific">Diversispora eburnea</name>
    <dbReference type="NCBI Taxonomy" id="1213867"/>
    <lineage>
        <taxon>Eukaryota</taxon>
        <taxon>Fungi</taxon>
        <taxon>Fungi incertae sedis</taxon>
        <taxon>Mucoromycota</taxon>
        <taxon>Glomeromycotina</taxon>
        <taxon>Glomeromycetes</taxon>
        <taxon>Diversisporales</taxon>
        <taxon>Diversisporaceae</taxon>
        <taxon>Diversispora</taxon>
    </lineage>
</organism>
<dbReference type="InterPro" id="IPR053025">
    <property type="entry name" value="Mito_ATP_Synthase-Asso"/>
</dbReference>
<proteinExistence type="predicted"/>
<feature type="region of interest" description="Disordered" evidence="1">
    <location>
        <begin position="120"/>
        <end position="156"/>
    </location>
</feature>
<dbReference type="AlphaFoldDB" id="A0A9N9CBU8"/>
<dbReference type="PRINTS" id="PR00625">
    <property type="entry name" value="JDOMAIN"/>
</dbReference>
<dbReference type="EMBL" id="CAJVPK010001712">
    <property type="protein sequence ID" value="CAG8596221.1"/>
    <property type="molecule type" value="Genomic_DNA"/>
</dbReference>
<reference evidence="3" key="1">
    <citation type="submission" date="2021-06" db="EMBL/GenBank/DDBJ databases">
        <authorList>
            <person name="Kallberg Y."/>
            <person name="Tangrot J."/>
            <person name="Rosling A."/>
        </authorList>
    </citation>
    <scope>NUCLEOTIDE SEQUENCE</scope>
    <source>
        <strain evidence="3">AZ414A</strain>
    </source>
</reference>
<dbReference type="Pfam" id="PF00226">
    <property type="entry name" value="DnaJ"/>
    <property type="match status" value="1"/>
</dbReference>
<sequence>MKNLLPSFPRISNCISTFNFPLSTSLVLHAQQNSFRQIRLISCTNTIYRHHYDILEIPQNADRQLIKSQFYKLSKKYHPDVNLNDENAHSKFLLISEAYSVLINDQSRKEYDRSIQKSIRYRNPANPQTHYSSHHFRPKVRRKNSGVHSNHQHQRPNLKFNFHEHYQRHYGEELRRAKAAAERDRLNNINKEESLKEEVQNRRLLRLILFLSVLLLVGGSGNKEIIHDLK</sequence>
<dbReference type="PANTHER" id="PTHR44873">
    <property type="entry name" value="DNAJ HOMOLOG SUBFAMILY C MEMBER 30, MITOCHONDRIAL"/>
    <property type="match status" value="1"/>
</dbReference>
<dbReference type="OrthoDB" id="445556at2759"/>
<evidence type="ECO:0000313" key="3">
    <source>
        <dbReference type="EMBL" id="CAG8596221.1"/>
    </source>
</evidence>